<dbReference type="OrthoDB" id="145986at2"/>
<evidence type="ECO:0000259" key="1">
    <source>
        <dbReference type="Pfam" id="PF01609"/>
    </source>
</evidence>
<dbReference type="InterPro" id="IPR047647">
    <property type="entry name" value="ISAs1_transpos"/>
</dbReference>
<name>A0A2H3KP36_9CHLR</name>
<organism evidence="2 3">
    <name type="scientific">Candidatus Chloroploca asiatica</name>
    <dbReference type="NCBI Taxonomy" id="1506545"/>
    <lineage>
        <taxon>Bacteria</taxon>
        <taxon>Bacillati</taxon>
        <taxon>Chloroflexota</taxon>
        <taxon>Chloroflexia</taxon>
        <taxon>Chloroflexales</taxon>
        <taxon>Chloroflexineae</taxon>
        <taxon>Oscillochloridaceae</taxon>
        <taxon>Candidatus Chloroploca</taxon>
    </lineage>
</organism>
<protein>
    <recommendedName>
        <fullName evidence="1">Transposase IS4-like domain-containing protein</fullName>
    </recommendedName>
</protein>
<dbReference type="PANTHER" id="PTHR30298">
    <property type="entry name" value="H REPEAT-ASSOCIATED PREDICTED TRANSPOSASE"/>
    <property type="match status" value="1"/>
</dbReference>
<reference evidence="2 3" key="1">
    <citation type="submission" date="2016-05" db="EMBL/GenBank/DDBJ databases">
        <authorList>
            <person name="Lavstsen T."/>
            <person name="Jespersen J.S."/>
        </authorList>
    </citation>
    <scope>NUCLEOTIDE SEQUENCE [LARGE SCALE GENOMIC DNA]</scope>
    <source>
        <strain evidence="2 3">B7-9</strain>
    </source>
</reference>
<keyword evidence="3" id="KW-1185">Reference proteome</keyword>
<dbReference type="InterPro" id="IPR002559">
    <property type="entry name" value="Transposase_11"/>
</dbReference>
<sequence length="225" mass="24898">MQLLFATPRAQMPHHTTWSRILGMAVDVEELEQVVCTKENEIVAAPVVLRQLALQGCLITGDAMFTQRALSVQIVEAGGDYLWMVKDNQPTLRQEIERLFEPACVSAGWSAPPVDFTTARIVESGHGRVEERILTTRSMLADDSGWPSLAQVFKLEYWSKDTVTGKETTVVRYGVTSAPVAVLDAKALLEATRIHWGIETGLHSRRDGSLAEDSMRTRTGQAPHV</sequence>
<dbReference type="InterPro" id="IPR051698">
    <property type="entry name" value="Transposase_11-like"/>
</dbReference>
<dbReference type="RefSeq" id="WP_097652334.1">
    <property type="nucleotide sequence ID" value="NZ_LYXE01000080.1"/>
</dbReference>
<gene>
    <name evidence="2" type="ORF">A9Q02_13300</name>
</gene>
<dbReference type="Pfam" id="PF01609">
    <property type="entry name" value="DDE_Tnp_1"/>
    <property type="match status" value="1"/>
</dbReference>
<dbReference type="AlphaFoldDB" id="A0A2H3KP36"/>
<proteinExistence type="predicted"/>
<dbReference type="GO" id="GO:0004803">
    <property type="term" value="F:transposase activity"/>
    <property type="evidence" value="ECO:0007669"/>
    <property type="project" value="InterPro"/>
</dbReference>
<evidence type="ECO:0000313" key="3">
    <source>
        <dbReference type="Proteomes" id="UP000220922"/>
    </source>
</evidence>
<accession>A0A2H3KP36</accession>
<dbReference type="NCBIfam" id="NF033564">
    <property type="entry name" value="transpos_ISAs1"/>
    <property type="match status" value="1"/>
</dbReference>
<comment type="caution">
    <text evidence="2">The sequence shown here is derived from an EMBL/GenBank/DDBJ whole genome shotgun (WGS) entry which is preliminary data.</text>
</comment>
<dbReference type="GO" id="GO:0006313">
    <property type="term" value="P:DNA transposition"/>
    <property type="evidence" value="ECO:0007669"/>
    <property type="project" value="InterPro"/>
</dbReference>
<evidence type="ECO:0000313" key="2">
    <source>
        <dbReference type="EMBL" id="PDV99182.1"/>
    </source>
</evidence>
<dbReference type="Proteomes" id="UP000220922">
    <property type="component" value="Unassembled WGS sequence"/>
</dbReference>
<feature type="domain" description="Transposase IS4-like" evidence="1">
    <location>
        <begin position="34"/>
        <end position="221"/>
    </location>
</feature>
<dbReference type="EMBL" id="LYXE01000080">
    <property type="protein sequence ID" value="PDV99182.1"/>
    <property type="molecule type" value="Genomic_DNA"/>
</dbReference>
<dbReference type="GO" id="GO:0003677">
    <property type="term" value="F:DNA binding"/>
    <property type="evidence" value="ECO:0007669"/>
    <property type="project" value="InterPro"/>
</dbReference>
<dbReference type="PANTHER" id="PTHR30298:SF0">
    <property type="entry name" value="PROTEIN YBFL-RELATED"/>
    <property type="match status" value="1"/>
</dbReference>